<gene>
    <name evidence="1" type="ORF">OH76DRAFT_21903</name>
</gene>
<dbReference type="Proteomes" id="UP000256964">
    <property type="component" value="Unassembled WGS sequence"/>
</dbReference>
<reference evidence="1 2" key="1">
    <citation type="journal article" date="2018" name="Biotechnol. Biofuels">
        <title>Integrative visual omics of the white-rot fungus Polyporus brumalis exposes the biotechnological potential of its oxidative enzymes for delignifying raw plant biomass.</title>
        <authorList>
            <person name="Miyauchi S."/>
            <person name="Rancon A."/>
            <person name="Drula E."/>
            <person name="Hage H."/>
            <person name="Chaduli D."/>
            <person name="Favel A."/>
            <person name="Grisel S."/>
            <person name="Henrissat B."/>
            <person name="Herpoel-Gimbert I."/>
            <person name="Ruiz-Duenas F.J."/>
            <person name="Chevret D."/>
            <person name="Hainaut M."/>
            <person name="Lin J."/>
            <person name="Wang M."/>
            <person name="Pangilinan J."/>
            <person name="Lipzen A."/>
            <person name="Lesage-Meessen L."/>
            <person name="Navarro D."/>
            <person name="Riley R."/>
            <person name="Grigoriev I.V."/>
            <person name="Zhou S."/>
            <person name="Raouche S."/>
            <person name="Rosso M.N."/>
        </authorList>
    </citation>
    <scope>NUCLEOTIDE SEQUENCE [LARGE SCALE GENOMIC DNA]</scope>
    <source>
        <strain evidence="1 2">BRFM 1820</strain>
    </source>
</reference>
<dbReference type="EMBL" id="KZ857379">
    <property type="protein sequence ID" value="RDX57199.1"/>
    <property type="molecule type" value="Genomic_DNA"/>
</dbReference>
<keyword evidence="2" id="KW-1185">Reference proteome</keyword>
<name>A0A371DXC5_9APHY</name>
<sequence>MDISDSAFFQVASLTRELAMRSCCIAMGHLPGRPLRIVCDSAQQSCALRARPYLRPLLSGALDGGLILYYGLYVTSLGGLGDGTYGGPRVTGSGAISMGRKCRSPCSCETLARLQ</sequence>
<evidence type="ECO:0000313" key="1">
    <source>
        <dbReference type="EMBL" id="RDX57199.1"/>
    </source>
</evidence>
<dbReference type="AlphaFoldDB" id="A0A371DXC5"/>
<organism evidence="1 2">
    <name type="scientific">Lentinus brumalis</name>
    <dbReference type="NCBI Taxonomy" id="2498619"/>
    <lineage>
        <taxon>Eukaryota</taxon>
        <taxon>Fungi</taxon>
        <taxon>Dikarya</taxon>
        <taxon>Basidiomycota</taxon>
        <taxon>Agaricomycotina</taxon>
        <taxon>Agaricomycetes</taxon>
        <taxon>Polyporales</taxon>
        <taxon>Polyporaceae</taxon>
        <taxon>Lentinus</taxon>
    </lineage>
</organism>
<protein>
    <submittedName>
        <fullName evidence="1">Uncharacterized protein</fullName>
    </submittedName>
</protein>
<proteinExistence type="predicted"/>
<evidence type="ECO:0000313" key="2">
    <source>
        <dbReference type="Proteomes" id="UP000256964"/>
    </source>
</evidence>
<accession>A0A371DXC5</accession>